<evidence type="ECO:0000256" key="1">
    <source>
        <dbReference type="SAM" id="MobiDB-lite"/>
    </source>
</evidence>
<gene>
    <name evidence="2" type="ORF">SAMN05878503_101167</name>
</gene>
<organism evidence="2 3">
    <name type="scientific">Cereibacter ovatus</name>
    <dbReference type="NCBI Taxonomy" id="439529"/>
    <lineage>
        <taxon>Bacteria</taxon>
        <taxon>Pseudomonadati</taxon>
        <taxon>Pseudomonadota</taxon>
        <taxon>Alphaproteobacteria</taxon>
        <taxon>Rhodobacterales</taxon>
        <taxon>Paracoccaceae</taxon>
        <taxon>Cereibacter</taxon>
    </lineage>
</organism>
<keyword evidence="3" id="KW-1185">Reference proteome</keyword>
<sequence length="36" mass="3794">MTISNELLDALRKGCNQPEDFRGDTGSAPLMAGATL</sequence>
<dbReference type="EMBL" id="OAOQ01000001">
    <property type="protein sequence ID" value="SNX67531.1"/>
    <property type="molecule type" value="Genomic_DNA"/>
</dbReference>
<dbReference type="Proteomes" id="UP000219467">
    <property type="component" value="Unassembled WGS sequence"/>
</dbReference>
<evidence type="ECO:0000313" key="3">
    <source>
        <dbReference type="Proteomes" id="UP000219467"/>
    </source>
</evidence>
<proteinExistence type="predicted"/>
<name>A0A285CIV0_9RHOB</name>
<evidence type="ECO:0000313" key="2">
    <source>
        <dbReference type="EMBL" id="SNX67531.1"/>
    </source>
</evidence>
<accession>A0A285CIV0</accession>
<protein>
    <submittedName>
        <fullName evidence="2">Uncharacterized protein</fullName>
    </submittedName>
</protein>
<feature type="region of interest" description="Disordered" evidence="1">
    <location>
        <begin position="16"/>
        <end position="36"/>
    </location>
</feature>
<dbReference type="AlphaFoldDB" id="A0A285CIV0"/>
<reference evidence="3" key="1">
    <citation type="submission" date="2017-08" db="EMBL/GenBank/DDBJ databases">
        <authorList>
            <person name="Varghese N."/>
            <person name="Submissions S."/>
        </authorList>
    </citation>
    <scope>NUCLEOTIDE SEQUENCE [LARGE SCALE GENOMIC DNA]</scope>
    <source>
        <strain evidence="3">JA234</strain>
    </source>
</reference>